<dbReference type="EC" id="3.5.1.13" evidence="3"/>
<sequence>MNAPPRTPADAAEPADPPIYTSAYELSARIRNKELSAVEVTEAVLARLEAVNPRLHAVVAVRAEGALADARAADALPPEERGPLHGVPFTVKDANESADLPVAYGSRPFTGYKPGFESESVARLRRAGGILVGSTNMPEFGLRITTDNRAFPATRNPWNTDYSPAGSSGGAAAAVAAGIAPLALAADGAGSVRAPASACGVVGLKPTRGRTSWAPASQEQWAGYVVNGPVARTVRDTALMLDVLAGPVVGEPYGLPATPSGTFPAACDRPPGRLRVAYTCTPPHGAVVPEVREVFERAVPAFEALGVEVVEAAPDLGGLLDPLLTVIAANVAAMVRGVPPEHLAELEPATLDIALHGERLGAVDYCAAIAAAQNRAAEVLRFWTRYDVLLTPTLTVLPPPLGAAPAGAGFQERWREYADWLAFTYPFNITGQPALSLPAGRAADGLPVGVQLVGAPGAEAELLGLAAAFERAHPWADERPRLG</sequence>
<dbReference type="RefSeq" id="WP_069978796.1">
    <property type="nucleotide sequence ID" value="NZ_CP017316.1"/>
</dbReference>
<dbReference type="PATRIC" id="fig|285473.5.peg.5118"/>
<comment type="similarity">
    <text evidence="1">Belongs to the amidase family.</text>
</comment>
<evidence type="ECO:0000259" key="2">
    <source>
        <dbReference type="Pfam" id="PF01425"/>
    </source>
</evidence>
<reference evidence="3 4" key="1">
    <citation type="submission" date="2016-09" db="EMBL/GenBank/DDBJ databases">
        <title>Streptomyces rubrolavendulae MJM4426 Genome sequencing and assembly.</title>
        <authorList>
            <person name="Kim J.-G."/>
        </authorList>
    </citation>
    <scope>NUCLEOTIDE SEQUENCE [LARGE SCALE GENOMIC DNA]</scope>
    <source>
        <strain evidence="3 4">MJM4426</strain>
    </source>
</reference>
<gene>
    <name evidence="3" type="primary">aam_1</name>
    <name evidence="3" type="ORF">A4G23_04859</name>
</gene>
<dbReference type="Proteomes" id="UP000095349">
    <property type="component" value="Chromosome"/>
</dbReference>
<dbReference type="Gene3D" id="3.90.1300.10">
    <property type="entry name" value="Amidase signature (AS) domain"/>
    <property type="match status" value="1"/>
</dbReference>
<dbReference type="EMBL" id="CP017316">
    <property type="protein sequence ID" value="AOT61967.1"/>
    <property type="molecule type" value="Genomic_DNA"/>
</dbReference>
<name>A0A1D8G936_9ACTN</name>
<dbReference type="InterPro" id="IPR036928">
    <property type="entry name" value="AS_sf"/>
</dbReference>
<dbReference type="InterPro" id="IPR000120">
    <property type="entry name" value="Amidase"/>
</dbReference>
<dbReference type="OrthoDB" id="182039at2"/>
<keyword evidence="4" id="KW-1185">Reference proteome</keyword>
<dbReference type="InterPro" id="IPR023631">
    <property type="entry name" value="Amidase_dom"/>
</dbReference>
<protein>
    <submittedName>
        <fullName evidence="3">Acylamidase</fullName>
        <ecNumber evidence="3">3.5.1.13</ecNumber>
    </submittedName>
</protein>
<dbReference type="STRING" id="285473.A4G23_04859"/>
<dbReference type="GeneID" id="91406368"/>
<dbReference type="PANTHER" id="PTHR11895">
    <property type="entry name" value="TRANSAMIDASE"/>
    <property type="match status" value="1"/>
</dbReference>
<dbReference type="GO" id="GO:0047680">
    <property type="term" value="F:aryl-acylamidase activity"/>
    <property type="evidence" value="ECO:0007669"/>
    <property type="project" value="UniProtKB-EC"/>
</dbReference>
<accession>A0A1D8G936</accession>
<keyword evidence="3" id="KW-0378">Hydrolase</keyword>
<dbReference type="PANTHER" id="PTHR11895:SF7">
    <property type="entry name" value="GLUTAMYL-TRNA(GLN) AMIDOTRANSFERASE SUBUNIT A, MITOCHONDRIAL"/>
    <property type="match status" value="1"/>
</dbReference>
<dbReference type="SUPFAM" id="SSF75304">
    <property type="entry name" value="Amidase signature (AS) enzymes"/>
    <property type="match status" value="1"/>
</dbReference>
<proteinExistence type="inferred from homology"/>
<dbReference type="Pfam" id="PF01425">
    <property type="entry name" value="Amidase"/>
    <property type="match status" value="1"/>
</dbReference>
<feature type="domain" description="Amidase" evidence="2">
    <location>
        <begin position="39"/>
        <end position="463"/>
    </location>
</feature>
<dbReference type="KEGG" id="srn:A4G23_04859"/>
<organism evidence="3 4">
    <name type="scientific">Streptomyces rubrolavendulae</name>
    <dbReference type="NCBI Taxonomy" id="285473"/>
    <lineage>
        <taxon>Bacteria</taxon>
        <taxon>Bacillati</taxon>
        <taxon>Actinomycetota</taxon>
        <taxon>Actinomycetes</taxon>
        <taxon>Kitasatosporales</taxon>
        <taxon>Streptomycetaceae</taxon>
        <taxon>Streptomyces</taxon>
    </lineage>
</organism>
<dbReference type="AlphaFoldDB" id="A0A1D8G936"/>
<evidence type="ECO:0000256" key="1">
    <source>
        <dbReference type="ARBA" id="ARBA00009199"/>
    </source>
</evidence>
<evidence type="ECO:0000313" key="4">
    <source>
        <dbReference type="Proteomes" id="UP000095349"/>
    </source>
</evidence>
<evidence type="ECO:0000313" key="3">
    <source>
        <dbReference type="EMBL" id="AOT61967.1"/>
    </source>
</evidence>